<dbReference type="PANTHER" id="PTHR46228">
    <property type="entry name" value="KELCH DOMAIN-CONTAINING PROTEIN"/>
    <property type="match status" value="1"/>
</dbReference>
<name>A0ABD4TM78_9EURY</name>
<dbReference type="InterPro" id="IPR036439">
    <property type="entry name" value="Dockerin_dom_sf"/>
</dbReference>
<dbReference type="FunFam" id="2.60.40.10:FF:000270">
    <property type="entry name" value="Cell surface protein"/>
    <property type="match status" value="2"/>
</dbReference>
<dbReference type="Gene3D" id="2.60.40.680">
    <property type="match status" value="1"/>
</dbReference>
<dbReference type="InterPro" id="IPR022409">
    <property type="entry name" value="PKD/Chitinase_dom"/>
</dbReference>
<dbReference type="Gene3D" id="2.160.20.110">
    <property type="match status" value="4"/>
</dbReference>
<dbReference type="SUPFAM" id="SSF49299">
    <property type="entry name" value="PKD domain"/>
    <property type="match status" value="4"/>
</dbReference>
<dbReference type="InterPro" id="IPR035986">
    <property type="entry name" value="PKD_dom_sf"/>
</dbReference>
<dbReference type="CDD" id="cd15482">
    <property type="entry name" value="Sialidase_non-viral"/>
    <property type="match status" value="1"/>
</dbReference>
<dbReference type="InterPro" id="IPR011043">
    <property type="entry name" value="Gal_Oxase/kelch_b-propeller"/>
</dbReference>
<evidence type="ECO:0000256" key="2">
    <source>
        <dbReference type="ARBA" id="ARBA00022737"/>
    </source>
</evidence>
<feature type="domain" description="PKD" evidence="3">
    <location>
        <begin position="1449"/>
        <end position="1516"/>
    </location>
</feature>
<reference evidence="4 5" key="1">
    <citation type="submission" date="2019-08" db="EMBL/GenBank/DDBJ databases">
        <authorList>
            <person name="Chen S.-C."/>
            <person name="Lai M.-C."/>
            <person name="You Y.-T."/>
        </authorList>
    </citation>
    <scope>NUCLEOTIDE SEQUENCE [LARGE SCALE GENOMIC DNA]</scope>
    <source>
        <strain evidence="4 5">P2F9704a</strain>
    </source>
</reference>
<feature type="domain" description="PKD" evidence="3">
    <location>
        <begin position="1517"/>
        <end position="1596"/>
    </location>
</feature>
<dbReference type="CDD" id="cd00146">
    <property type="entry name" value="PKD"/>
    <property type="match status" value="3"/>
</dbReference>
<evidence type="ECO:0000313" key="4">
    <source>
        <dbReference type="EMBL" id="MCQ1539531.1"/>
    </source>
</evidence>
<dbReference type="InterPro" id="IPR015915">
    <property type="entry name" value="Kelch-typ_b-propeller"/>
</dbReference>
<dbReference type="Gene3D" id="2.60.40.10">
    <property type="entry name" value="Immunoglobulins"/>
    <property type="match status" value="4"/>
</dbReference>
<accession>A0ABD4TM78</accession>
<dbReference type="Pfam" id="PF24681">
    <property type="entry name" value="Kelch_KLHDC2_KLHL20_DRC7"/>
    <property type="match status" value="2"/>
</dbReference>
<gene>
    <name evidence="4" type="ORF">FTO68_11140</name>
</gene>
<keyword evidence="5" id="KW-1185">Reference proteome</keyword>
<dbReference type="InterPro" id="IPR000601">
    <property type="entry name" value="PKD_dom"/>
</dbReference>
<protein>
    <submittedName>
        <fullName evidence="4">PKD domain-containing protein</fullName>
    </submittedName>
</protein>
<dbReference type="SUPFAM" id="SSF117281">
    <property type="entry name" value="Kelch motif"/>
    <property type="match status" value="1"/>
</dbReference>
<sequence length="2152" mass="227129">MTKKIILLIVCFALALVMPATAGDYQLSDELLFNEETDLDEPENAGFEDGTNSDNDELTSLWFDSSLVDNHVTFAGGSGTSDDPYLVENAAQLNKTRDDLTAHYRQIADIDLSGWSDGAGWNPIGYGDYNKFKGTYDGAGFLITNLTINRPGSSAQGLFGQTDGATIRAVNLKDVSLHGGFGTGALIGSMSSGTVDSVTVTGTIRGETNTVGGLVGRQGGGTIQNAAVHADVQGMTDVGGLVGSGGTQIRHSYTDGSVNGTENVGGLIGNLGHSTISDCYSRASVEGTDYVGGFIGKTEGWLGRVSRSYSTGPVNGTGTNVGGFQGGGTNNTQFCSWDTEASGLSTSWGGDGVAGKTTAEMQQQASYPAFNFYSLWTINEGNEYPIFQDLDRFDYTPLPDVNLDDLSGSGTLEDPYIITSAAELNAMRKDMTAYYRLNRDLDLTNSLVWNGGLGWAQIGSYNQRFRGGFDGGGHTIKNLTINRPYHHNDAGTGLIGGTEGATVHSIHLRNVAIQGDSRTGALIGDATSSTIRNTTVSGQVVTLSTMTGGLIGSLSGTLEQAIGGVSVIGGQETGGLVGRQAGGTIQNARVFADVQGATDVGGLAGSAGTQIRHSYAEGSVNGTENVGGLVGSLGHGTISDTYSRASVEGTDYVGGLIGRTEGWLGKVSRSYSTGLVTGTGTNVGGFQGGGTNNTQFCSWDTETSEQSTSFGGAGVAGKMTAEMQQQASYPAFNFYSLWSINEGDDYPTFQDLDRFDYTPLPDVNLDDLSGSGTPDDPYIITSAAELNAMRKNMTAYYRLNRDLDLTNSLIWNGGLGWAQVGSNTQRFRGGFDGGGHTIKNLTINRPYHLNDAGTGLIGGTEGATIHSIHLRNVAIQGDSRTGALIGSASSSTIRNTTVSGQVVTLSTMTGGLLGSLYLGTLEQASGEVSVIGGGETGGLVGRDQGGTITNSSVYATVQGTNDVGGLIGSGSGTNSRLYSNGTVIGVEDVGGLLGEWSGGTLSDTYSRATVNGTDGVGGLAGRVSGWTGQITRSYSTGAVNGTGENIGGLLGAGSAITSSYWDIDTSGQSTSAGGAGAMGRNTADMTYPYAADTYVDWEFGMGWAADTDYSKNDGYPYFDWSEPVPVPPVANFTVNATEGVAPLSVEFTDLSTGDPIGWAWYFGDEQLTASWTEVNSSAGWSGRTGHAAVTLSDGTIIVMGGLDSNYQNKRDVWRSIDGGVSWELVTAAAGWSGRQYHTAVAMPDDSIVLMGGYDGAVKNDVWRSEDNGATWIQLTQAAGWSARFGHGTAVLPDGSIVLTGGFNLITRFNDVWRSTTNGETWMRMTADAGWTSRYGHSSLTLPDGSLLVIGGRTGQTGSSEVWRSTDNGTSWTSVTADAGWETREGHVTVLLPDASILLTGGWHNDLPEGYHLNDTWRSTTNGATWTQVSESSGWQERQNHASVVLPDGTVVLMGGSTGSEYQNDVWQLQTAGSTEENPVHTYTREGVFDVTLRAFNAAGFDTLRRSGYITVTGSQAPVANFTAEPTSGYAPLTVQFNDTSTGNPTTWSWNFGDGNTSSIPNPSHIYTMEGIFNVSLNVSNAAGSDTITQENLITITAHIPEARFDLNRNFAASTENDTFIPGSYLSFQTYRLHAENLDDTTVLGDLTYVAGVANITSVDYDGYATWNATYAEWNFPSDYRIGPGSGFDTRADTSYTEVRTFTHTVTRNSSPVLFTAPGIQETNISVIFDDLDFESVFVGFASAKDHNMTTEIINSSVATNAPLAVPLPPNGTYHLKLDKSALTTGTEYYFRFDTTIIPNGSDVMHKPIAYVWEGQNNGSEELGVATKAEIPASMLPSDASGFSVQTNTSCNWSVVWQDNLLSILKGMSVQISTSPIANFTANRTLGSAPLAVAFTDLSTGNPTSWSWQFGDGTNSTERDPIHPYTLPGAYTVQLRVENSAGGSTMISEDYITVLPQASDMIIGAGSLNVATGMTGAIPVSITNVTGAEEIMCSVTVNPVYANFTGVAVNASVAGGTNLTYQINNNTGTLNVTLSRTDGNYTAGTEPVQILDITLQAKHLFGESHIDFGEAMWIRNDVEIPFGRMEAGILDIHLRCDFNQNNRIDIGDVAKVAWMAAGLVEEDLEADFDGDGHVTGADAARIAYYYVGKIGEL</sequence>
<feature type="domain" description="PKD" evidence="3">
    <location>
        <begin position="1128"/>
        <end position="1164"/>
    </location>
</feature>
<evidence type="ECO:0000313" key="5">
    <source>
        <dbReference type="Proteomes" id="UP001524383"/>
    </source>
</evidence>
<evidence type="ECO:0000259" key="3">
    <source>
        <dbReference type="PROSITE" id="PS50093"/>
    </source>
</evidence>
<evidence type="ECO:0000256" key="1">
    <source>
        <dbReference type="ARBA" id="ARBA00022441"/>
    </source>
</evidence>
<dbReference type="Gene3D" id="1.10.1330.10">
    <property type="entry name" value="Dockerin domain"/>
    <property type="match status" value="1"/>
</dbReference>
<comment type="caution">
    <text evidence="4">The sequence shown here is derived from an EMBL/GenBank/DDBJ whole genome shotgun (WGS) entry which is preliminary data.</text>
</comment>
<organism evidence="4 5">
    <name type="scientific">Methanocalculus taiwanensis</name>
    <dbReference type="NCBI Taxonomy" id="106207"/>
    <lineage>
        <taxon>Archaea</taxon>
        <taxon>Methanobacteriati</taxon>
        <taxon>Methanobacteriota</taxon>
        <taxon>Stenosarchaea group</taxon>
        <taxon>Methanomicrobia</taxon>
        <taxon>Methanomicrobiales</taxon>
        <taxon>Methanocalculaceae</taxon>
        <taxon>Methanocalculus</taxon>
    </lineage>
</organism>
<dbReference type="Pfam" id="PF18911">
    <property type="entry name" value="PKD_4"/>
    <property type="match status" value="2"/>
</dbReference>
<feature type="domain" description="PKD" evidence="3">
    <location>
        <begin position="1875"/>
        <end position="1953"/>
    </location>
</feature>
<dbReference type="EMBL" id="VOTZ01000036">
    <property type="protein sequence ID" value="MCQ1539531.1"/>
    <property type="molecule type" value="Genomic_DNA"/>
</dbReference>
<dbReference type="SMART" id="SM00089">
    <property type="entry name" value="PKD"/>
    <property type="match status" value="4"/>
</dbReference>
<dbReference type="InterPro" id="IPR037293">
    <property type="entry name" value="Gal_Oxidase_central_sf"/>
</dbReference>
<dbReference type="Proteomes" id="UP001524383">
    <property type="component" value="Unassembled WGS sequence"/>
</dbReference>
<keyword evidence="2" id="KW-0677">Repeat</keyword>
<dbReference type="RefSeq" id="WP_255333501.1">
    <property type="nucleotide sequence ID" value="NZ_VOTZ01000036.1"/>
</dbReference>
<dbReference type="Gene3D" id="2.130.10.80">
    <property type="entry name" value="Galactose oxidase/kelch, beta-propeller"/>
    <property type="match status" value="1"/>
</dbReference>
<proteinExistence type="predicted"/>
<dbReference type="PROSITE" id="PS50093">
    <property type="entry name" value="PKD"/>
    <property type="match status" value="4"/>
</dbReference>
<dbReference type="SUPFAM" id="SSF50965">
    <property type="entry name" value="Galactose oxidase, central domain"/>
    <property type="match status" value="1"/>
</dbReference>
<dbReference type="InterPro" id="IPR013783">
    <property type="entry name" value="Ig-like_fold"/>
</dbReference>
<dbReference type="PANTHER" id="PTHR46228:SF2">
    <property type="entry name" value="KELCH REPEAT PROTEIN (AFU_ORTHOLOGUE AFUA_4G14350)"/>
    <property type="match status" value="1"/>
</dbReference>
<keyword evidence="1" id="KW-0880">Kelch repeat</keyword>